<protein>
    <submittedName>
        <fullName evidence="3">Uncharacterized protein</fullName>
    </submittedName>
</protein>
<feature type="compositionally biased region" description="Basic and acidic residues" evidence="1">
    <location>
        <begin position="163"/>
        <end position="174"/>
    </location>
</feature>
<sequence>MRRCHVSGFLNTTKNPLNGAVWVIPERKRDKRGQCDRKPWRRVCLPISSSPFGCSHRSPPLARTMPTPTFSAAALDRSLKPGDSKSLEISSTKALHSRPPLSGESEQPKEKTLSRPQMSPSLYATPKEITLPNSPSSSPPSPYIVNHKARGPALFKSSSDVDVPSHPKSLKDENIQGNADVEATITLRKITSLSFPIAEDHTKGVRERPLWDCSPPHGKFWNDKSGSHISNVGVGSNNASVCLEWQSYLLDPVRVKANKEWKSEDYYNTEIEDYGGSESSHKLPSSVGEFYDARDELSSDNGSVSSNIETELREMRLSILMEIERRRQAEETLEQMQVHWRRLREQLAHVDLFVPLDPTSSQYTMNIAYELRCQLELTRFVSGSLAVDLAKAEVKMEMESELEAKNFEISRLSDRLHYYETVNQEMSQRNQDAIEVARLDGQKRKRRQRWIWGSIAATITLGGAVLAWPYLPSGISLTEVAQPIDEAP</sequence>
<keyword evidence="2" id="KW-0812">Transmembrane</keyword>
<feature type="region of interest" description="Disordered" evidence="1">
    <location>
        <begin position="77"/>
        <end position="176"/>
    </location>
</feature>
<gene>
    <name evidence="3" type="ORF">MERR_LOCUS44188</name>
</gene>
<feature type="compositionally biased region" description="Basic and acidic residues" evidence="1">
    <location>
        <begin position="77"/>
        <end position="86"/>
    </location>
</feature>
<evidence type="ECO:0000256" key="1">
    <source>
        <dbReference type="SAM" id="MobiDB-lite"/>
    </source>
</evidence>
<proteinExistence type="predicted"/>
<keyword evidence="2" id="KW-1133">Transmembrane helix</keyword>
<dbReference type="PANTHER" id="PTHR35490">
    <property type="entry name" value="BACTERIOPHAGE N4 ADSORPTION B PROTEIN"/>
    <property type="match status" value="1"/>
</dbReference>
<dbReference type="Proteomes" id="UP000467841">
    <property type="component" value="Unassembled WGS sequence"/>
</dbReference>
<dbReference type="OrthoDB" id="1923043at2759"/>
<keyword evidence="4" id="KW-1185">Reference proteome</keyword>
<dbReference type="PANTHER" id="PTHR35490:SF2">
    <property type="entry name" value="BACTERIOPHAGE N4 ADSORPTION B PROTEIN"/>
    <property type="match status" value="1"/>
</dbReference>
<feature type="transmembrane region" description="Helical" evidence="2">
    <location>
        <begin position="450"/>
        <end position="471"/>
    </location>
</feature>
<dbReference type="EMBL" id="CACVBM020001662">
    <property type="protein sequence ID" value="CAA7056952.1"/>
    <property type="molecule type" value="Genomic_DNA"/>
</dbReference>
<name>A0A6D2KJ97_9BRAS</name>
<comment type="caution">
    <text evidence="3">The sequence shown here is derived from an EMBL/GenBank/DDBJ whole genome shotgun (WGS) entry which is preliminary data.</text>
</comment>
<keyword evidence="2" id="KW-0472">Membrane</keyword>
<evidence type="ECO:0000313" key="4">
    <source>
        <dbReference type="Proteomes" id="UP000467841"/>
    </source>
</evidence>
<evidence type="ECO:0000256" key="2">
    <source>
        <dbReference type="SAM" id="Phobius"/>
    </source>
</evidence>
<dbReference type="AlphaFoldDB" id="A0A6D2KJ97"/>
<reference evidence="3" key="1">
    <citation type="submission" date="2020-01" db="EMBL/GenBank/DDBJ databases">
        <authorList>
            <person name="Mishra B."/>
        </authorList>
    </citation>
    <scope>NUCLEOTIDE SEQUENCE [LARGE SCALE GENOMIC DNA]</scope>
</reference>
<accession>A0A6D2KJ97</accession>
<organism evidence="3 4">
    <name type="scientific">Microthlaspi erraticum</name>
    <dbReference type="NCBI Taxonomy" id="1685480"/>
    <lineage>
        <taxon>Eukaryota</taxon>
        <taxon>Viridiplantae</taxon>
        <taxon>Streptophyta</taxon>
        <taxon>Embryophyta</taxon>
        <taxon>Tracheophyta</taxon>
        <taxon>Spermatophyta</taxon>
        <taxon>Magnoliopsida</taxon>
        <taxon>eudicotyledons</taxon>
        <taxon>Gunneridae</taxon>
        <taxon>Pentapetalae</taxon>
        <taxon>rosids</taxon>
        <taxon>malvids</taxon>
        <taxon>Brassicales</taxon>
        <taxon>Brassicaceae</taxon>
        <taxon>Coluteocarpeae</taxon>
        <taxon>Microthlaspi</taxon>
    </lineage>
</organism>
<evidence type="ECO:0000313" key="3">
    <source>
        <dbReference type="EMBL" id="CAA7056952.1"/>
    </source>
</evidence>